<dbReference type="InterPro" id="IPR036426">
    <property type="entry name" value="Bulb-type_lectin_dom_sf"/>
</dbReference>
<evidence type="ECO:0000256" key="10">
    <source>
        <dbReference type="ARBA" id="ARBA00022840"/>
    </source>
</evidence>
<dbReference type="OrthoDB" id="785331at2759"/>
<evidence type="ECO:0000256" key="14">
    <source>
        <dbReference type="ARBA" id="ARBA00023170"/>
    </source>
</evidence>
<dbReference type="GO" id="GO:0016020">
    <property type="term" value="C:membrane"/>
    <property type="evidence" value="ECO:0007669"/>
    <property type="project" value="UniProtKB-SubCell"/>
</dbReference>
<evidence type="ECO:0000313" key="28">
    <source>
        <dbReference type="RefSeq" id="XP_018851216.1"/>
    </source>
</evidence>
<keyword evidence="18" id="KW-0245">EGF-like domain</keyword>
<evidence type="ECO:0000256" key="12">
    <source>
        <dbReference type="ARBA" id="ARBA00023136"/>
    </source>
</evidence>
<dbReference type="PROSITE" id="PS00108">
    <property type="entry name" value="PROTEIN_KINASE_ST"/>
    <property type="match status" value="2"/>
</dbReference>
<keyword evidence="13" id="KW-1015">Disulfide bond</keyword>
<feature type="domain" description="Apple" evidence="26">
    <location>
        <begin position="342"/>
        <end position="426"/>
    </location>
</feature>
<dbReference type="InterPro" id="IPR011009">
    <property type="entry name" value="Kinase-like_dom_sf"/>
</dbReference>
<evidence type="ECO:0000256" key="22">
    <source>
        <dbReference type="SAM" id="SignalP"/>
    </source>
</evidence>
<feature type="transmembrane region" description="Helical" evidence="21">
    <location>
        <begin position="1301"/>
        <end position="1322"/>
    </location>
</feature>
<evidence type="ECO:0000256" key="2">
    <source>
        <dbReference type="ARBA" id="ARBA00012513"/>
    </source>
</evidence>
<evidence type="ECO:0000256" key="11">
    <source>
        <dbReference type="ARBA" id="ARBA00022989"/>
    </source>
</evidence>
<comment type="caution">
    <text evidence="18">Lacks conserved residue(s) required for the propagation of feature annotation.</text>
</comment>
<dbReference type="GO" id="GO:0005524">
    <property type="term" value="F:ATP binding"/>
    <property type="evidence" value="ECO:0007669"/>
    <property type="project" value="UniProtKB-UniRule"/>
</dbReference>
<dbReference type="SMART" id="SM00181">
    <property type="entry name" value="EGF"/>
    <property type="match status" value="2"/>
</dbReference>
<name>A0A2I4H4Y0_JUGRE</name>
<evidence type="ECO:0000256" key="17">
    <source>
        <dbReference type="ARBA" id="ARBA00048679"/>
    </source>
</evidence>
<dbReference type="InterPro" id="IPR000858">
    <property type="entry name" value="S_locus_glycoprot_dom"/>
</dbReference>
<dbReference type="SUPFAM" id="SSF56112">
    <property type="entry name" value="Protein kinase-like (PK-like)"/>
    <property type="match status" value="2"/>
</dbReference>
<keyword evidence="5" id="KW-0808">Transferase</keyword>
<dbReference type="Pfam" id="PF00954">
    <property type="entry name" value="S_locus_glycop"/>
    <property type="match status" value="2"/>
</dbReference>
<dbReference type="FunFam" id="3.50.4.10:FF:000002">
    <property type="entry name" value="G-type lectin S-receptor-like serine/threonine-protein kinase"/>
    <property type="match status" value="2"/>
</dbReference>
<dbReference type="SMART" id="SM00220">
    <property type="entry name" value="S_TKc"/>
    <property type="match status" value="2"/>
</dbReference>
<dbReference type="GO" id="GO:0004674">
    <property type="term" value="F:protein serine/threonine kinase activity"/>
    <property type="evidence" value="ECO:0007669"/>
    <property type="project" value="UniProtKB-KW"/>
</dbReference>
<accession>A0A2I4H4Y0</accession>
<evidence type="ECO:0000259" key="24">
    <source>
        <dbReference type="PROSITE" id="PS50026"/>
    </source>
</evidence>
<keyword evidence="3" id="KW-0723">Serine/threonine-protein kinase</keyword>
<dbReference type="InterPro" id="IPR021820">
    <property type="entry name" value="S-locus_recpt_kinase_C"/>
</dbReference>
<evidence type="ECO:0000256" key="5">
    <source>
        <dbReference type="ARBA" id="ARBA00022679"/>
    </source>
</evidence>
<feature type="region of interest" description="Disordered" evidence="20">
    <location>
        <begin position="1647"/>
        <end position="1684"/>
    </location>
</feature>
<dbReference type="PROSITE" id="PS50011">
    <property type="entry name" value="PROTEIN_KINASE_DOM"/>
    <property type="match status" value="2"/>
</dbReference>
<dbReference type="SUPFAM" id="SSF51110">
    <property type="entry name" value="alpha-D-mannose-specific plant lectins"/>
    <property type="match status" value="2"/>
</dbReference>
<dbReference type="Pfam" id="PF08276">
    <property type="entry name" value="PAN_2"/>
    <property type="match status" value="2"/>
</dbReference>
<dbReference type="PROSITE" id="PS50927">
    <property type="entry name" value="BULB_LECTIN"/>
    <property type="match status" value="2"/>
</dbReference>
<evidence type="ECO:0000256" key="7">
    <source>
        <dbReference type="ARBA" id="ARBA00022729"/>
    </source>
</evidence>
<evidence type="ECO:0000256" key="6">
    <source>
        <dbReference type="ARBA" id="ARBA00022692"/>
    </source>
</evidence>
<evidence type="ECO:0000256" key="15">
    <source>
        <dbReference type="ARBA" id="ARBA00023180"/>
    </source>
</evidence>
<dbReference type="Gene3D" id="3.30.200.20">
    <property type="entry name" value="Phosphorylase Kinase, domain 1"/>
    <property type="match status" value="2"/>
</dbReference>
<dbReference type="InterPro" id="IPR017441">
    <property type="entry name" value="Protein_kinase_ATP_BS"/>
</dbReference>
<dbReference type="InterPro" id="IPR000742">
    <property type="entry name" value="EGF"/>
</dbReference>
<dbReference type="Pfam" id="PF01453">
    <property type="entry name" value="B_lectin"/>
    <property type="match status" value="2"/>
</dbReference>
<dbReference type="Pfam" id="PF07714">
    <property type="entry name" value="PK_Tyr_Ser-Thr"/>
    <property type="match status" value="2"/>
</dbReference>
<keyword evidence="15" id="KW-0325">Glycoprotein</keyword>
<keyword evidence="11 21" id="KW-1133">Transmembrane helix</keyword>
<evidence type="ECO:0000256" key="3">
    <source>
        <dbReference type="ARBA" id="ARBA00022527"/>
    </source>
</evidence>
<keyword evidence="8 19" id="KW-0547">Nucleotide-binding</keyword>
<evidence type="ECO:0000256" key="20">
    <source>
        <dbReference type="SAM" id="MobiDB-lite"/>
    </source>
</evidence>
<evidence type="ECO:0000256" key="13">
    <source>
        <dbReference type="ARBA" id="ARBA00023157"/>
    </source>
</evidence>
<dbReference type="SMART" id="SM00108">
    <property type="entry name" value="B_lectin"/>
    <property type="match status" value="2"/>
</dbReference>
<feature type="domain" description="Apple" evidence="26">
    <location>
        <begin position="1204"/>
        <end position="1288"/>
    </location>
</feature>
<dbReference type="CDD" id="cd00028">
    <property type="entry name" value="B_lectin"/>
    <property type="match status" value="2"/>
</dbReference>
<feature type="signal peptide" evidence="22">
    <location>
        <begin position="1"/>
        <end position="24"/>
    </location>
</feature>
<dbReference type="InterPro" id="IPR000719">
    <property type="entry name" value="Prot_kinase_dom"/>
</dbReference>
<dbReference type="InterPro" id="IPR008271">
    <property type="entry name" value="Ser/Thr_kinase_AS"/>
</dbReference>
<gene>
    <name evidence="28" type="primary">LOC109013535</name>
</gene>
<dbReference type="Proteomes" id="UP000235220">
    <property type="component" value="Chromosome 2"/>
</dbReference>
<comment type="catalytic activity">
    <reaction evidence="17">
        <text>L-seryl-[protein] + ATP = O-phospho-L-seryl-[protein] + ADP + H(+)</text>
        <dbReference type="Rhea" id="RHEA:17989"/>
        <dbReference type="Rhea" id="RHEA-COMP:9863"/>
        <dbReference type="Rhea" id="RHEA-COMP:11604"/>
        <dbReference type="ChEBI" id="CHEBI:15378"/>
        <dbReference type="ChEBI" id="CHEBI:29999"/>
        <dbReference type="ChEBI" id="CHEBI:30616"/>
        <dbReference type="ChEBI" id="CHEBI:83421"/>
        <dbReference type="ChEBI" id="CHEBI:456216"/>
        <dbReference type="EC" id="2.7.11.1"/>
    </reaction>
</comment>
<feature type="domain" description="EGF-like" evidence="24">
    <location>
        <begin position="287"/>
        <end position="323"/>
    </location>
</feature>
<feature type="binding site" evidence="19">
    <location>
        <position position="1395"/>
    </location>
    <ligand>
        <name>ATP</name>
        <dbReference type="ChEBI" id="CHEBI:30616"/>
    </ligand>
</feature>
<dbReference type="PANTHER" id="PTHR32444">
    <property type="entry name" value="BULB-TYPE LECTIN DOMAIN-CONTAINING PROTEIN"/>
    <property type="match status" value="1"/>
</dbReference>
<feature type="domain" description="Bulb-type lectin" evidence="25">
    <location>
        <begin position="25"/>
        <end position="146"/>
    </location>
</feature>
<dbReference type="FunFam" id="2.90.10.10:FF:000001">
    <property type="entry name" value="G-type lectin S-receptor-like serine/threonine-protein kinase"/>
    <property type="match status" value="2"/>
</dbReference>
<dbReference type="GO" id="GO:0048544">
    <property type="term" value="P:recognition of pollen"/>
    <property type="evidence" value="ECO:0007669"/>
    <property type="project" value="InterPro"/>
</dbReference>
<keyword evidence="27" id="KW-1185">Reference proteome</keyword>
<dbReference type="PANTHER" id="PTHR32444:SF234">
    <property type="entry name" value="RECEPTOR-LIKE SERINE_THREONINE-PROTEIN KINASE"/>
    <property type="match status" value="1"/>
</dbReference>
<feature type="domain" description="Protein kinase" evidence="23">
    <location>
        <begin position="502"/>
        <end position="779"/>
    </location>
</feature>
<feature type="domain" description="Bulb-type lectin" evidence="25">
    <location>
        <begin position="888"/>
        <end position="1009"/>
    </location>
</feature>
<dbReference type="EC" id="2.7.11.1" evidence="2"/>
<keyword evidence="14" id="KW-0675">Receptor</keyword>
<dbReference type="InterPro" id="IPR001480">
    <property type="entry name" value="Bulb-type_lectin_dom"/>
</dbReference>
<evidence type="ECO:0000256" key="18">
    <source>
        <dbReference type="PROSITE-ProRule" id="PRU00076"/>
    </source>
</evidence>
<dbReference type="FunFam" id="1.10.510.10:FF:000060">
    <property type="entry name" value="G-type lectin S-receptor-like serine/threonine-protein kinase"/>
    <property type="match status" value="2"/>
</dbReference>
<feature type="domain" description="Protein kinase" evidence="23">
    <location>
        <begin position="1367"/>
        <end position="1645"/>
    </location>
</feature>
<dbReference type="GeneID" id="109013535"/>
<keyword evidence="10 19" id="KW-0067">ATP-binding</keyword>
<dbReference type="InterPro" id="IPR001245">
    <property type="entry name" value="Ser-Thr/Tyr_kinase_cat_dom"/>
</dbReference>
<sequence length="1684" mass="189694">MGNLSSMLVIPNLIFLFFFKASFSVESITQTQSLNDGKTLVSSEGSFELGFFSPGSSKNRYLGIWYKSIPVKTVVWVANRSSPINDSFGSLMINNTGSLLLLGQNKMVVWSTNSSRQAQNPLLQLLDSGNLVLRDEKNDNSEDYLWQSFDYPTDTLLAGMKLGWDLRRGLNRRLTAWKNRDDPSPGDFTFELELYSYPESYIWKGSVKYYRTGPWNGIGTSGAPSFKPNPVYEYKFVSNEDEVYYTYNLKNKAMKTMAVLNQSNYAPFQRCVWLEAEKTWETYSSSPKDHCDSYNLCGANGNCLMTESPLCQCLKGFKPKSLKNWELMDWAQGCVRNTPLSCQDKYKDGFVKYVGLKVPDTTHSWVNTSMNLNECRVKCLNNCSCMAYTNSDIRGKGSGCAIWFGDLLDIRQFSTSGQTLYVRMQASELEMEDGRKKRTVAIVVASVAVVSGMLLVSYYYICRRKSLQEKSVLIGQNREVQEEDMELPVLDLSTISRATDGFSVTNKLGEGGFGPVYRGVLADGQEVAVKRLSRISGQGPDEFRNEVKLIAKLQHRNLVKLLGCCIEGEEKMLVYEYMPNKSLDSFLFDQTRGRILDWSKRFQIICGIARGLLYLHQDSRLRIIHRDLKASNVLLDSELKPKISDFGMAKTFGGDQTEGNTNRVVGTYGYMAPEYAFDGLFSTKSDVFSFGILLLEIVSGKKSRGLYNQDHSLNLIGYAWKLWNEGRPLDLLDACLGDAVSASEVLRCVHVSLLCVQQRPEDRPGMSSVVLMLGSEITLPQPKEPGFLMEKYSRETFSSSSYKHESSSTNEISISILEARIVTICRPCNGPWTASPQSQQARVHHVVVIYDIQIAPYSVTLPETMDVYSCMFLGANFLLFLSGVSSAADIITQSQSIIEGSTLISREGGFELGFFSLGSSTNRYLGIWYTNIPVKTVVWVANRRNPIEDFSGVLMINSTGNLVLLSQNTSVVWLANSRKEASSPILQLLDNGNLVLRDREEGNSENYLWQSFDHPSDTLLPGMKFGWDFKTGLDRRLSAWKNWDDPSPGDFTWGIELTNNPEAVMWKGSEKYFRSGPWNGLRYSGAPELRDNPVFEFNFVNNENEVYYEYHLINKSIISRIVMNQTNYSRIRYIWIDATSTWSLYSSVPRDNCDDYNLCGAYGNCIIGESPVCQCLKGFQSKSQETWNPKDWSQGCVRITQLSCQDKDKHGFIKFVGLKLPETTNSWVNESMNLDECRSKCLNNCSCMAYTNSDIRGGGSGCALWYGDLIDIRQVSLGGQNLYVRMPASELEAKDEHKTKVIVISVLVPAIVSAMLFMACFLCKWRTKFREIVERNLIINQSVEGRNKDPELPLFNLVTITKATNNFSSNNKLGEGGFGAVYKGTLVDGQEIAVKRLSESSGQGLNEFKTEVILIAKLQHRNLVRLLGCCIQGEEKMLIYEHMTNKSLDTFIFDQARGKVLDWSKRFHIICGIARGLLYLHEDSRLRIIHRDLKASNVLLDGEMNPKISDFGIARTFKGDQTQGKTNRVIGTYGYMAPEYAIDGFFSVKSDVFSFGILLMEIVSGKKNRAYYHPGQSLNLIGHAWNLWREGRPLELVDTCLRDSCSFSDQMLRCIQISLVCVQQHPEDRPSMSSVVMMLSGESLLPEPKEPGFLARKNPTDADSSSSKHQSSANEITLTLLEAR</sequence>
<dbReference type="InParanoid" id="A0A2I4H4Y0"/>
<comment type="subcellular location">
    <subcellularLocation>
        <location evidence="1">Membrane</location>
        <topology evidence="1">Single-pass membrane protein</topology>
    </subcellularLocation>
</comment>
<dbReference type="Gene3D" id="2.90.10.10">
    <property type="entry name" value="Bulb-type lectin domain"/>
    <property type="match status" value="2"/>
</dbReference>
<reference evidence="28" key="1">
    <citation type="submission" date="2025-08" db="UniProtKB">
        <authorList>
            <consortium name="RefSeq"/>
        </authorList>
    </citation>
    <scope>IDENTIFICATION</scope>
    <source>
        <tissue evidence="28">Leaves</tissue>
    </source>
</reference>
<evidence type="ECO:0000259" key="25">
    <source>
        <dbReference type="PROSITE" id="PS50927"/>
    </source>
</evidence>
<keyword evidence="4" id="KW-0597">Phosphoprotein</keyword>
<organism evidence="27 28">
    <name type="scientific">Juglans regia</name>
    <name type="common">English walnut</name>
    <dbReference type="NCBI Taxonomy" id="51240"/>
    <lineage>
        <taxon>Eukaryota</taxon>
        <taxon>Viridiplantae</taxon>
        <taxon>Streptophyta</taxon>
        <taxon>Embryophyta</taxon>
        <taxon>Tracheophyta</taxon>
        <taxon>Spermatophyta</taxon>
        <taxon>Magnoliopsida</taxon>
        <taxon>eudicotyledons</taxon>
        <taxon>Gunneridae</taxon>
        <taxon>Pentapetalae</taxon>
        <taxon>rosids</taxon>
        <taxon>fabids</taxon>
        <taxon>Fagales</taxon>
        <taxon>Juglandaceae</taxon>
        <taxon>Juglans</taxon>
    </lineage>
</organism>
<feature type="chain" id="PRO_5014178570" description="non-specific serine/threonine protein kinase" evidence="22">
    <location>
        <begin position="25"/>
        <end position="1684"/>
    </location>
</feature>
<dbReference type="PROSITE" id="PS00107">
    <property type="entry name" value="PROTEIN_KINASE_ATP"/>
    <property type="match status" value="1"/>
</dbReference>
<feature type="domain" description="EGF-like" evidence="24">
    <location>
        <begin position="1149"/>
        <end position="1185"/>
    </location>
</feature>
<dbReference type="CDD" id="cd14066">
    <property type="entry name" value="STKc_IRAK"/>
    <property type="match status" value="2"/>
</dbReference>
<dbReference type="FunFam" id="2.90.10.30:FF:000003">
    <property type="entry name" value="Os04g0303100 protein"/>
    <property type="match status" value="2"/>
</dbReference>
<protein>
    <recommendedName>
        <fullName evidence="2">non-specific serine/threonine protein kinase</fullName>
        <ecNumber evidence="2">2.7.11.1</ecNumber>
    </recommendedName>
</protein>
<evidence type="ECO:0000313" key="27">
    <source>
        <dbReference type="Proteomes" id="UP000235220"/>
    </source>
</evidence>
<dbReference type="RefSeq" id="XP_018851216.1">
    <property type="nucleotide sequence ID" value="XM_018995671.2"/>
</dbReference>
<dbReference type="Gene3D" id="1.10.510.10">
    <property type="entry name" value="Transferase(Phosphotransferase) domain 1"/>
    <property type="match status" value="2"/>
</dbReference>
<dbReference type="CDD" id="cd01098">
    <property type="entry name" value="PAN_AP_plant"/>
    <property type="match status" value="2"/>
</dbReference>
<proteinExistence type="predicted"/>
<evidence type="ECO:0000256" key="19">
    <source>
        <dbReference type="PROSITE-ProRule" id="PRU10141"/>
    </source>
</evidence>
<evidence type="ECO:0000256" key="8">
    <source>
        <dbReference type="ARBA" id="ARBA00022741"/>
    </source>
</evidence>
<keyword evidence="6 21" id="KW-0812">Transmembrane</keyword>
<evidence type="ECO:0000256" key="21">
    <source>
        <dbReference type="SAM" id="Phobius"/>
    </source>
</evidence>
<keyword evidence="12 21" id="KW-0472">Membrane</keyword>
<keyword evidence="7 22" id="KW-0732">Signal</keyword>
<evidence type="ECO:0000256" key="9">
    <source>
        <dbReference type="ARBA" id="ARBA00022777"/>
    </source>
</evidence>
<evidence type="ECO:0000256" key="1">
    <source>
        <dbReference type="ARBA" id="ARBA00004167"/>
    </source>
</evidence>
<dbReference type="PROSITE" id="PS50948">
    <property type="entry name" value="PAN"/>
    <property type="match status" value="2"/>
</dbReference>
<dbReference type="InterPro" id="IPR003609">
    <property type="entry name" value="Pan_app"/>
</dbReference>
<keyword evidence="9" id="KW-0418">Kinase</keyword>
<dbReference type="KEGG" id="jre:109013535"/>
<dbReference type="Pfam" id="PF11883">
    <property type="entry name" value="DUF3403"/>
    <property type="match status" value="2"/>
</dbReference>
<dbReference type="SMART" id="SM00473">
    <property type="entry name" value="PAN_AP"/>
    <property type="match status" value="2"/>
</dbReference>
<dbReference type="FunFam" id="3.30.200.20:FF:000195">
    <property type="entry name" value="G-type lectin S-receptor-like serine/threonine-protein kinase"/>
    <property type="match status" value="2"/>
</dbReference>
<evidence type="ECO:0000259" key="26">
    <source>
        <dbReference type="PROSITE" id="PS50948"/>
    </source>
</evidence>
<comment type="catalytic activity">
    <reaction evidence="16">
        <text>L-threonyl-[protein] + ATP = O-phospho-L-threonyl-[protein] + ADP + H(+)</text>
        <dbReference type="Rhea" id="RHEA:46608"/>
        <dbReference type="Rhea" id="RHEA-COMP:11060"/>
        <dbReference type="Rhea" id="RHEA-COMP:11605"/>
        <dbReference type="ChEBI" id="CHEBI:15378"/>
        <dbReference type="ChEBI" id="CHEBI:30013"/>
        <dbReference type="ChEBI" id="CHEBI:30616"/>
        <dbReference type="ChEBI" id="CHEBI:61977"/>
        <dbReference type="ChEBI" id="CHEBI:456216"/>
        <dbReference type="EC" id="2.7.11.1"/>
    </reaction>
</comment>
<evidence type="ECO:0000259" key="23">
    <source>
        <dbReference type="PROSITE" id="PS50011"/>
    </source>
</evidence>
<dbReference type="PROSITE" id="PS50026">
    <property type="entry name" value="EGF_3"/>
    <property type="match status" value="2"/>
</dbReference>
<evidence type="ECO:0000256" key="16">
    <source>
        <dbReference type="ARBA" id="ARBA00047899"/>
    </source>
</evidence>
<evidence type="ECO:0000256" key="4">
    <source>
        <dbReference type="ARBA" id="ARBA00022553"/>
    </source>
</evidence>